<dbReference type="PANTHER" id="PTHR21405">
    <property type="entry name" value="CDNA SEQUENCE BC021608"/>
    <property type="match status" value="1"/>
</dbReference>
<dbReference type="AlphaFoldDB" id="A0AAU9U9H4"/>
<evidence type="ECO:0000256" key="1">
    <source>
        <dbReference type="ARBA" id="ARBA00006995"/>
    </source>
</evidence>
<protein>
    <submittedName>
        <fullName evidence="3">Uncharacterized protein</fullName>
    </submittedName>
</protein>
<evidence type="ECO:0000313" key="4">
    <source>
        <dbReference type="Proteomes" id="UP001153954"/>
    </source>
</evidence>
<evidence type="ECO:0000256" key="2">
    <source>
        <dbReference type="SAM" id="MobiDB-lite"/>
    </source>
</evidence>
<dbReference type="Gene3D" id="1.25.40.10">
    <property type="entry name" value="Tetratricopeptide repeat domain"/>
    <property type="match status" value="1"/>
</dbReference>
<dbReference type="GO" id="GO:0006570">
    <property type="term" value="P:tyrosine metabolic process"/>
    <property type="evidence" value="ECO:0007669"/>
    <property type="project" value="TreeGrafter"/>
</dbReference>
<comment type="similarity">
    <text evidence="1">Belongs to the TTC36 family.</text>
</comment>
<dbReference type="PANTHER" id="PTHR21405:SF0">
    <property type="entry name" value="TETRATRICOPEPTIDE REPEAT PROTEIN 36"/>
    <property type="match status" value="1"/>
</dbReference>
<dbReference type="SUPFAM" id="SSF48452">
    <property type="entry name" value="TPR-like"/>
    <property type="match status" value="1"/>
</dbReference>
<name>A0AAU9U9H4_EUPED</name>
<dbReference type="InterPro" id="IPR038906">
    <property type="entry name" value="TTC36"/>
</dbReference>
<organism evidence="3 4">
    <name type="scientific">Euphydryas editha</name>
    <name type="common">Edith's checkerspot</name>
    <dbReference type="NCBI Taxonomy" id="104508"/>
    <lineage>
        <taxon>Eukaryota</taxon>
        <taxon>Metazoa</taxon>
        <taxon>Ecdysozoa</taxon>
        <taxon>Arthropoda</taxon>
        <taxon>Hexapoda</taxon>
        <taxon>Insecta</taxon>
        <taxon>Pterygota</taxon>
        <taxon>Neoptera</taxon>
        <taxon>Endopterygota</taxon>
        <taxon>Lepidoptera</taxon>
        <taxon>Glossata</taxon>
        <taxon>Ditrysia</taxon>
        <taxon>Papilionoidea</taxon>
        <taxon>Nymphalidae</taxon>
        <taxon>Nymphalinae</taxon>
        <taxon>Euphydryas</taxon>
    </lineage>
</organism>
<sequence>MAGLENLSERDRAVLRSIFDPTATIGDVVDDGDSFEDDEDTTDADKKSKELCLQGVQLAEANKLDDALEFLNKGIDVAPERAPGYNDRAQLFRLMKRDDGTYGLINNFIRVFKNGKTKGVDRVTKYFLL</sequence>
<keyword evidence="4" id="KW-1185">Reference proteome</keyword>
<reference evidence="3" key="1">
    <citation type="submission" date="2022-03" db="EMBL/GenBank/DDBJ databases">
        <authorList>
            <person name="Tunstrom K."/>
        </authorList>
    </citation>
    <scope>NUCLEOTIDE SEQUENCE</scope>
</reference>
<accession>A0AAU9U9H4</accession>
<feature type="region of interest" description="Disordered" evidence="2">
    <location>
        <begin position="24"/>
        <end position="46"/>
    </location>
</feature>
<proteinExistence type="inferred from homology"/>
<dbReference type="EMBL" id="CAKOGL010000016">
    <property type="protein sequence ID" value="CAH2096484.1"/>
    <property type="molecule type" value="Genomic_DNA"/>
</dbReference>
<dbReference type="Proteomes" id="UP001153954">
    <property type="component" value="Unassembled WGS sequence"/>
</dbReference>
<gene>
    <name evidence="3" type="ORF">EEDITHA_LOCUS11820</name>
</gene>
<dbReference type="InterPro" id="IPR011990">
    <property type="entry name" value="TPR-like_helical_dom_sf"/>
</dbReference>
<feature type="compositionally biased region" description="Acidic residues" evidence="2">
    <location>
        <begin position="28"/>
        <end position="42"/>
    </location>
</feature>
<comment type="caution">
    <text evidence="3">The sequence shown here is derived from an EMBL/GenBank/DDBJ whole genome shotgun (WGS) entry which is preliminary data.</text>
</comment>
<evidence type="ECO:0000313" key="3">
    <source>
        <dbReference type="EMBL" id="CAH2096484.1"/>
    </source>
</evidence>